<evidence type="ECO:0000256" key="7">
    <source>
        <dbReference type="SAM" id="MobiDB-lite"/>
    </source>
</evidence>
<accession>A0A5N6U9A7</accession>
<dbReference type="EMBL" id="ML742024">
    <property type="protein sequence ID" value="KAE8155203.1"/>
    <property type="molecule type" value="Genomic_DNA"/>
</dbReference>
<feature type="transmembrane region" description="Helical" evidence="8">
    <location>
        <begin position="319"/>
        <end position="339"/>
    </location>
</feature>
<gene>
    <name evidence="10" type="ORF">BDV25DRAFT_169333</name>
</gene>
<protein>
    <submittedName>
        <fullName evidence="10">Major facilitator superfamily domain-containing protein</fullName>
    </submittedName>
</protein>
<dbReference type="AlphaFoldDB" id="A0A5N6U9A7"/>
<evidence type="ECO:0000313" key="11">
    <source>
        <dbReference type="Proteomes" id="UP000325780"/>
    </source>
</evidence>
<reference evidence="10 11" key="1">
    <citation type="submission" date="2019-04" db="EMBL/GenBank/DDBJ databases">
        <title>Friends and foes A comparative genomics study of 23 Aspergillus species from section Flavi.</title>
        <authorList>
            <consortium name="DOE Joint Genome Institute"/>
            <person name="Kjaerbolling I."/>
            <person name="Vesth T."/>
            <person name="Frisvad J.C."/>
            <person name="Nybo J.L."/>
            <person name="Theobald S."/>
            <person name="Kildgaard S."/>
            <person name="Isbrandt T."/>
            <person name="Kuo A."/>
            <person name="Sato A."/>
            <person name="Lyhne E.K."/>
            <person name="Kogle M.E."/>
            <person name="Wiebenga A."/>
            <person name="Kun R.S."/>
            <person name="Lubbers R.J."/>
            <person name="Makela M.R."/>
            <person name="Barry K."/>
            <person name="Chovatia M."/>
            <person name="Clum A."/>
            <person name="Daum C."/>
            <person name="Haridas S."/>
            <person name="He G."/>
            <person name="LaButti K."/>
            <person name="Lipzen A."/>
            <person name="Mondo S."/>
            <person name="Riley R."/>
            <person name="Salamov A."/>
            <person name="Simmons B.A."/>
            <person name="Magnuson J.K."/>
            <person name="Henrissat B."/>
            <person name="Mortensen U.H."/>
            <person name="Larsen T.O."/>
            <person name="Devries R.P."/>
            <person name="Grigoriev I.V."/>
            <person name="Machida M."/>
            <person name="Baker S.E."/>
            <person name="Andersen M.R."/>
        </authorList>
    </citation>
    <scope>NUCLEOTIDE SEQUENCE [LARGE SCALE GENOMIC DNA]</scope>
    <source>
        <strain evidence="10 11">IBT 18842</strain>
    </source>
</reference>
<dbReference type="OrthoDB" id="2962993at2759"/>
<evidence type="ECO:0000256" key="5">
    <source>
        <dbReference type="ARBA" id="ARBA00023136"/>
    </source>
</evidence>
<dbReference type="PROSITE" id="PS50850">
    <property type="entry name" value="MFS"/>
    <property type="match status" value="1"/>
</dbReference>
<dbReference type="Pfam" id="PF07690">
    <property type="entry name" value="MFS_1"/>
    <property type="match status" value="1"/>
</dbReference>
<dbReference type="InterPro" id="IPR036259">
    <property type="entry name" value="MFS_trans_sf"/>
</dbReference>
<evidence type="ECO:0000256" key="8">
    <source>
        <dbReference type="SAM" id="Phobius"/>
    </source>
</evidence>
<dbReference type="InterPro" id="IPR011701">
    <property type="entry name" value="MFS"/>
</dbReference>
<feature type="transmembrane region" description="Helical" evidence="8">
    <location>
        <begin position="180"/>
        <end position="202"/>
    </location>
</feature>
<dbReference type="Gene3D" id="1.20.1250.20">
    <property type="entry name" value="MFS general substrate transporter like domains"/>
    <property type="match status" value="2"/>
</dbReference>
<feature type="transmembrane region" description="Helical" evidence="8">
    <location>
        <begin position="346"/>
        <end position="364"/>
    </location>
</feature>
<dbReference type="FunFam" id="1.20.1250.20:FF:000068">
    <property type="entry name" value="MFS general substrate transporter"/>
    <property type="match status" value="1"/>
</dbReference>
<comment type="subcellular location">
    <subcellularLocation>
        <location evidence="1">Membrane</location>
        <topology evidence="1">Multi-pass membrane protein</topology>
    </subcellularLocation>
</comment>
<dbReference type="Proteomes" id="UP000325780">
    <property type="component" value="Unassembled WGS sequence"/>
</dbReference>
<feature type="transmembrane region" description="Helical" evidence="8">
    <location>
        <begin position="146"/>
        <end position="168"/>
    </location>
</feature>
<dbReference type="InterPro" id="IPR020846">
    <property type="entry name" value="MFS_dom"/>
</dbReference>
<evidence type="ECO:0000256" key="2">
    <source>
        <dbReference type="ARBA" id="ARBA00022448"/>
    </source>
</evidence>
<feature type="compositionally biased region" description="Basic and acidic residues" evidence="7">
    <location>
        <begin position="1"/>
        <end position="11"/>
    </location>
</feature>
<keyword evidence="4 8" id="KW-1133">Transmembrane helix</keyword>
<evidence type="ECO:0000256" key="4">
    <source>
        <dbReference type="ARBA" id="ARBA00022989"/>
    </source>
</evidence>
<dbReference type="PANTHER" id="PTHR43791:SF24">
    <property type="entry name" value="NICOTINIC ACID PLASMA MEMBRANE TRANSPORTER"/>
    <property type="match status" value="1"/>
</dbReference>
<dbReference type="CDD" id="cd17327">
    <property type="entry name" value="MFS_FEN2_like"/>
    <property type="match status" value="1"/>
</dbReference>
<feature type="transmembrane region" description="Helical" evidence="8">
    <location>
        <begin position="376"/>
        <end position="397"/>
    </location>
</feature>
<evidence type="ECO:0000256" key="6">
    <source>
        <dbReference type="ARBA" id="ARBA00037968"/>
    </source>
</evidence>
<dbReference type="SUPFAM" id="SSF103473">
    <property type="entry name" value="MFS general substrate transporter"/>
    <property type="match status" value="1"/>
</dbReference>
<evidence type="ECO:0000313" key="10">
    <source>
        <dbReference type="EMBL" id="KAE8155203.1"/>
    </source>
</evidence>
<keyword evidence="2" id="KW-0813">Transport</keyword>
<keyword evidence="3 8" id="KW-0812">Transmembrane</keyword>
<dbReference type="GO" id="GO:0022857">
    <property type="term" value="F:transmembrane transporter activity"/>
    <property type="evidence" value="ECO:0007669"/>
    <property type="project" value="InterPro"/>
</dbReference>
<dbReference type="GO" id="GO:0016020">
    <property type="term" value="C:membrane"/>
    <property type="evidence" value="ECO:0007669"/>
    <property type="project" value="UniProtKB-SubCell"/>
</dbReference>
<feature type="compositionally biased region" description="Basic and acidic residues" evidence="7">
    <location>
        <begin position="18"/>
        <end position="27"/>
    </location>
</feature>
<evidence type="ECO:0000256" key="1">
    <source>
        <dbReference type="ARBA" id="ARBA00004141"/>
    </source>
</evidence>
<feature type="domain" description="Major facilitator superfamily (MFS) profile" evidence="9">
    <location>
        <begin position="54"/>
        <end position="460"/>
    </location>
</feature>
<comment type="similarity">
    <text evidence="6">Belongs to the major facilitator superfamily. Allantoate permease family.</text>
</comment>
<evidence type="ECO:0000256" key="3">
    <source>
        <dbReference type="ARBA" id="ARBA00022692"/>
    </source>
</evidence>
<feature type="transmembrane region" description="Helical" evidence="8">
    <location>
        <begin position="433"/>
        <end position="457"/>
    </location>
</feature>
<dbReference type="PANTHER" id="PTHR43791">
    <property type="entry name" value="PERMEASE-RELATED"/>
    <property type="match status" value="1"/>
</dbReference>
<sequence>MANMETKKDIPGNENDNGNERKTSIQESSFRDVDEVVLDPKKERKLLMKLDCAFVPIIMLTYLSCFLDRSNIGNVKVAGMPEDIGASETQFSTAVSIFYVTYVLLESPWAVLMKKLTPRNILTGLCIVWSLATVFTGFVQNVAALYATRLILGACEAGLFPCLNLYLTMVYRREEQAKRVSYLLSCAAISGAVGGLLAYALLHMDGIGGKAGWRWVYIIEGLFSIICAALIWFGLPNNPAEAYFLTSEEKWMMRVRNEQRRKYMGSEEFSWEEMWLALRDPKLAFSAVTQFCQDILLYGFSTFLPTILTSIGYNSLMSNVLTVPVYIWAAIVFIAIAFAADRYSIFAYYILGANIFGIIGYILLLSVDNNAVKYFATYLCAIATYTGVGLNVAWLNVNVAPQYRRALEIGLQQTIGNCAGIVAGQVYRESPYVLGNAFSLGSLVVAQGVVVAHALYLRRENAVKERIKEGMEDTRRVRSGDGDVEFRYHF</sequence>
<feature type="transmembrane region" description="Helical" evidence="8">
    <location>
        <begin position="121"/>
        <end position="140"/>
    </location>
</feature>
<feature type="region of interest" description="Disordered" evidence="7">
    <location>
        <begin position="1"/>
        <end position="27"/>
    </location>
</feature>
<dbReference type="FunFam" id="1.20.1250.20:FF:000018">
    <property type="entry name" value="MFS transporter permease"/>
    <property type="match status" value="1"/>
</dbReference>
<keyword evidence="11" id="KW-1185">Reference proteome</keyword>
<evidence type="ECO:0000259" key="9">
    <source>
        <dbReference type="PROSITE" id="PS50850"/>
    </source>
</evidence>
<keyword evidence="5 8" id="KW-0472">Membrane</keyword>
<feature type="transmembrane region" description="Helical" evidence="8">
    <location>
        <begin position="214"/>
        <end position="235"/>
    </location>
</feature>
<proteinExistence type="inferred from homology"/>
<organism evidence="10 11">
    <name type="scientific">Aspergillus avenaceus</name>
    <dbReference type="NCBI Taxonomy" id="36643"/>
    <lineage>
        <taxon>Eukaryota</taxon>
        <taxon>Fungi</taxon>
        <taxon>Dikarya</taxon>
        <taxon>Ascomycota</taxon>
        <taxon>Pezizomycotina</taxon>
        <taxon>Eurotiomycetes</taxon>
        <taxon>Eurotiomycetidae</taxon>
        <taxon>Eurotiales</taxon>
        <taxon>Aspergillaceae</taxon>
        <taxon>Aspergillus</taxon>
        <taxon>Aspergillus subgen. Circumdati</taxon>
    </lineage>
</organism>
<name>A0A5N6U9A7_ASPAV</name>